<dbReference type="EMBL" id="BLLK01000047">
    <property type="protein sequence ID" value="GFH55374.1"/>
    <property type="molecule type" value="Genomic_DNA"/>
</dbReference>
<evidence type="ECO:0000313" key="2">
    <source>
        <dbReference type="Proteomes" id="UP001054902"/>
    </source>
</evidence>
<evidence type="ECO:0000313" key="1">
    <source>
        <dbReference type="EMBL" id="GFH55374.1"/>
    </source>
</evidence>
<comment type="caution">
    <text evidence="1">The sequence shown here is derived from an EMBL/GenBank/DDBJ whole genome shotgun (WGS) entry which is preliminary data.</text>
</comment>
<organism evidence="1 2">
    <name type="scientific">Chaetoceros tenuissimus</name>
    <dbReference type="NCBI Taxonomy" id="426638"/>
    <lineage>
        <taxon>Eukaryota</taxon>
        <taxon>Sar</taxon>
        <taxon>Stramenopiles</taxon>
        <taxon>Ochrophyta</taxon>
        <taxon>Bacillariophyta</taxon>
        <taxon>Coscinodiscophyceae</taxon>
        <taxon>Chaetocerotophycidae</taxon>
        <taxon>Chaetocerotales</taxon>
        <taxon>Chaetocerotaceae</taxon>
        <taxon>Chaetoceros</taxon>
    </lineage>
</organism>
<dbReference type="Proteomes" id="UP001054902">
    <property type="component" value="Unassembled WGS sequence"/>
</dbReference>
<gene>
    <name evidence="1" type="ORF">CTEN210_11850</name>
</gene>
<name>A0AAD3D0G0_9STRA</name>
<keyword evidence="2" id="KW-1185">Reference proteome</keyword>
<protein>
    <submittedName>
        <fullName evidence="1">Uncharacterized protein</fullName>
    </submittedName>
</protein>
<accession>A0AAD3D0G0</accession>
<sequence>MSDTTLQVIHIPFKTDLNGRSWIDRNEEYLSAIPNITKEEWMNFYDRIDYSLNQDAQPKFEKTISEENKEGCASCLACIFLVFMCFLGGGCDPSCGGGSGTPAEINQPMNIKACMKELDSESKRRETLLFQLVIDGTIEGGGYVLYVKCTLKKENTTV</sequence>
<proteinExistence type="predicted"/>
<reference evidence="1 2" key="1">
    <citation type="journal article" date="2021" name="Sci. Rep.">
        <title>The genome of the diatom Chaetoceros tenuissimus carries an ancient integrated fragment of an extant virus.</title>
        <authorList>
            <person name="Hongo Y."/>
            <person name="Kimura K."/>
            <person name="Takaki Y."/>
            <person name="Yoshida Y."/>
            <person name="Baba S."/>
            <person name="Kobayashi G."/>
            <person name="Nagasaki K."/>
            <person name="Hano T."/>
            <person name="Tomaru Y."/>
        </authorList>
    </citation>
    <scope>NUCLEOTIDE SEQUENCE [LARGE SCALE GENOMIC DNA]</scope>
    <source>
        <strain evidence="1 2">NIES-3715</strain>
    </source>
</reference>
<dbReference type="AlphaFoldDB" id="A0AAD3D0G0"/>